<gene>
    <name evidence="3" type="primary">AVEN_70733_1</name>
    <name evidence="3" type="ORF">CDAR_211011</name>
</gene>
<feature type="compositionally biased region" description="Acidic residues" evidence="2">
    <location>
        <begin position="468"/>
        <end position="477"/>
    </location>
</feature>
<feature type="coiled-coil region" evidence="1">
    <location>
        <begin position="15"/>
        <end position="74"/>
    </location>
</feature>
<evidence type="ECO:0000256" key="2">
    <source>
        <dbReference type="SAM" id="MobiDB-lite"/>
    </source>
</evidence>
<comment type="caution">
    <text evidence="3">The sequence shown here is derived from an EMBL/GenBank/DDBJ whole genome shotgun (WGS) entry which is preliminary data.</text>
</comment>
<dbReference type="EMBL" id="BPLQ01004791">
    <property type="protein sequence ID" value="GIY10750.1"/>
    <property type="molecule type" value="Genomic_DNA"/>
</dbReference>
<reference evidence="3 4" key="1">
    <citation type="submission" date="2021-06" db="EMBL/GenBank/DDBJ databases">
        <title>Caerostris darwini draft genome.</title>
        <authorList>
            <person name="Kono N."/>
            <person name="Arakawa K."/>
        </authorList>
    </citation>
    <scope>NUCLEOTIDE SEQUENCE [LARGE SCALE GENOMIC DNA]</scope>
</reference>
<keyword evidence="1" id="KW-0175">Coiled coil</keyword>
<dbReference type="AlphaFoldDB" id="A0AAV4QNH2"/>
<dbReference type="GO" id="GO:0035253">
    <property type="term" value="C:ciliary rootlet"/>
    <property type="evidence" value="ECO:0007669"/>
    <property type="project" value="TreeGrafter"/>
</dbReference>
<organism evidence="3 4">
    <name type="scientific">Caerostris darwini</name>
    <dbReference type="NCBI Taxonomy" id="1538125"/>
    <lineage>
        <taxon>Eukaryota</taxon>
        <taxon>Metazoa</taxon>
        <taxon>Ecdysozoa</taxon>
        <taxon>Arthropoda</taxon>
        <taxon>Chelicerata</taxon>
        <taxon>Arachnida</taxon>
        <taxon>Araneae</taxon>
        <taxon>Araneomorphae</taxon>
        <taxon>Entelegynae</taxon>
        <taxon>Araneoidea</taxon>
        <taxon>Araneidae</taxon>
        <taxon>Caerostris</taxon>
    </lineage>
</organism>
<name>A0AAV4QNH2_9ARAC</name>
<keyword evidence="4" id="KW-1185">Reference proteome</keyword>
<dbReference type="InterPro" id="IPR033192">
    <property type="entry name" value="ODAD3"/>
</dbReference>
<dbReference type="PANTHER" id="PTHR46518">
    <property type="entry name" value="COILED-COIL DOMAIN-CONTAINING PROTEIN 151"/>
    <property type="match status" value="1"/>
</dbReference>
<dbReference type="GO" id="GO:0097542">
    <property type="term" value="C:ciliary tip"/>
    <property type="evidence" value="ECO:0007669"/>
    <property type="project" value="TreeGrafter"/>
</dbReference>
<evidence type="ECO:0000256" key="1">
    <source>
        <dbReference type="SAM" id="Coils"/>
    </source>
</evidence>
<dbReference type="Proteomes" id="UP001054837">
    <property type="component" value="Unassembled WGS sequence"/>
</dbReference>
<protein>
    <submittedName>
        <fullName evidence="3">Uncharacterized protein</fullName>
    </submittedName>
</protein>
<feature type="coiled-coil region" evidence="1">
    <location>
        <begin position="255"/>
        <end position="376"/>
    </location>
</feature>
<accession>A0AAV4QNH2</accession>
<dbReference type="GO" id="GO:0003341">
    <property type="term" value="P:cilium movement"/>
    <property type="evidence" value="ECO:0007669"/>
    <property type="project" value="InterPro"/>
</dbReference>
<dbReference type="GO" id="GO:0036064">
    <property type="term" value="C:ciliary basal body"/>
    <property type="evidence" value="ECO:0007669"/>
    <property type="project" value="TreeGrafter"/>
</dbReference>
<feature type="coiled-coil region" evidence="1">
    <location>
        <begin position="175"/>
        <end position="230"/>
    </location>
</feature>
<dbReference type="PANTHER" id="PTHR46518:SF1">
    <property type="entry name" value="OUTER DYNEIN ARM-DOCKING COMPLEX SUBUNIT 3"/>
    <property type="match status" value="1"/>
</dbReference>
<evidence type="ECO:0000313" key="4">
    <source>
        <dbReference type="Proteomes" id="UP001054837"/>
    </source>
</evidence>
<sequence length="508" mass="59232">MATETNDDQDPFILAKEAEARIVKLHAEVQHMKQRIQLSDSEERADTEECDKIIKDNDEEIKKLNIQLQKLQISRNRGLQGDEKIIAKAFKKHSREIGILAGKAPKEAREMLDNKVLDLIKKGNALTHELHVKEKNLADLRKQSQDIAWKTYSEFEVEILESETLRELTSYPKILEDLEEKYRDQQNDIEKLIASEIKAHERRELARKELALVENEALRARQEKEKVIAEYSKALKPKQLTMRKQSTELRDSEAAEQWRQLRTEQEAELKRYHETFEKIKEAIGISDINDAEARFLSLKATEEELRELVTKAEEKLNSMKAEAEELQIKNEGLRGAELESPQIVLEKQLEEAKLDNEEQMKRKSAAEYELERMKKLHADIKSGLWQQLQLMEKYLKEDEESDLMATPDEETAAIVTKIETFLGRIFEKLEGHDIAALKEELREQEFLQKMEPKKLVPSAAARKLKPAEEEESSDDEDFEKKRTLLKKEAQVYAEMKKKQQGRGRMMML</sequence>
<dbReference type="GO" id="GO:0036158">
    <property type="term" value="P:outer dynein arm assembly"/>
    <property type="evidence" value="ECO:0007669"/>
    <property type="project" value="InterPro"/>
</dbReference>
<evidence type="ECO:0000313" key="3">
    <source>
        <dbReference type="EMBL" id="GIY10750.1"/>
    </source>
</evidence>
<feature type="region of interest" description="Disordered" evidence="2">
    <location>
        <begin position="456"/>
        <end position="480"/>
    </location>
</feature>
<proteinExistence type="predicted"/>